<comment type="caution">
    <text evidence="1">The sequence shown here is derived from an EMBL/GenBank/DDBJ whole genome shotgun (WGS) entry which is preliminary data.</text>
</comment>
<gene>
    <name evidence="1" type="ORF">ASNO1_78220</name>
</gene>
<sequence length="80" mass="9186">MFHVKHFIKMEERTIKTTLSIMEKATLKPITEICLGVFDRPSQSEKIRASLVESNPKLLFLAKHEELVPPIIRSRGAKRA</sequence>
<accession>A0ABQ6R5I5</accession>
<dbReference type="Proteomes" id="UP001342631">
    <property type="component" value="Unassembled WGS sequence"/>
</dbReference>
<organism evidence="1 2">
    <name type="scientific">Corallococcus caeni</name>
    <dbReference type="NCBI Taxonomy" id="3082388"/>
    <lineage>
        <taxon>Bacteria</taxon>
        <taxon>Pseudomonadati</taxon>
        <taxon>Myxococcota</taxon>
        <taxon>Myxococcia</taxon>
        <taxon>Myxococcales</taxon>
        <taxon>Cystobacterineae</taxon>
        <taxon>Myxococcaceae</taxon>
        <taxon>Corallococcus</taxon>
    </lineage>
</organism>
<proteinExistence type="predicted"/>
<name>A0ABQ6R5I5_9BACT</name>
<protein>
    <submittedName>
        <fullName evidence="1">Uncharacterized protein</fullName>
    </submittedName>
</protein>
<keyword evidence="2" id="KW-1185">Reference proteome</keyword>
<dbReference type="EMBL" id="BTTX01000081">
    <property type="protein sequence ID" value="GMU11568.1"/>
    <property type="molecule type" value="Genomic_DNA"/>
</dbReference>
<reference evidence="1 2" key="1">
    <citation type="journal article" date="2024" name="Arch. Microbiol.">
        <title>Corallococcus caeni sp. nov., a novel myxobacterium isolated from activated sludge.</title>
        <authorList>
            <person name="Tomita S."/>
            <person name="Nakai R."/>
            <person name="Kuroda K."/>
            <person name="Kurashita H."/>
            <person name="Hatamoto M."/>
            <person name="Yamaguchi T."/>
            <person name="Narihiro T."/>
        </authorList>
    </citation>
    <scope>NUCLEOTIDE SEQUENCE [LARGE SCALE GENOMIC DNA]</scope>
    <source>
        <strain evidence="1 2">NO1</strain>
    </source>
</reference>
<evidence type="ECO:0000313" key="1">
    <source>
        <dbReference type="EMBL" id="GMU11568.1"/>
    </source>
</evidence>
<evidence type="ECO:0000313" key="2">
    <source>
        <dbReference type="Proteomes" id="UP001342631"/>
    </source>
</evidence>